<dbReference type="NCBIfam" id="TIGR03363">
    <property type="entry name" value="VI_chp_8"/>
    <property type="match status" value="1"/>
</dbReference>
<evidence type="ECO:0000256" key="1">
    <source>
        <dbReference type="SAM" id="MobiDB-lite"/>
    </source>
</evidence>
<comment type="caution">
    <text evidence="3">The sequence shown here is derived from an EMBL/GenBank/DDBJ whole genome shotgun (WGS) entry which is preliminary data.</text>
</comment>
<protein>
    <submittedName>
        <fullName evidence="3">Type VI secretion system protein TssA</fullName>
    </submittedName>
</protein>
<sequence length="390" mass="43061">MIDLSSWLSPLDGESPSGESLRNNRDFHELERLMQPQIEVVRDERNNPSSRTEVPPDWSAVLEKAEELRTKGRDLRLLVFATRALTNLYGLAGLKDGLTLIAGTFDAHWETMHPELRPDAPPRDAALRRINALMQLQNDQDGPLGDLRRMTMFEPRGGLGPITGRDLELGTLDGRAMLKEAASGLNDTEKAELANRHDQLVDRVRKGCLTQFDNAPAEMTEMLGNAREAVAALYAVEVALNARLGDGNVAIADLKKFLERVLATLERGATGQTAKGASNPAEAAPEIQQPLTNGHAAPIYNGTTSTGTMGVFPDRLTSREDVLKCLDLIVAFYDRTEPSSPIPHLARRVRRMVPMDFVELMEDLAPSGLKEFRLLAGEPENRKTAQKDER</sequence>
<dbReference type="RefSeq" id="WP_165119873.1">
    <property type="nucleotide sequence ID" value="NZ_JAAKZG010000009.1"/>
</dbReference>
<dbReference type="InterPro" id="IPR017740">
    <property type="entry name" value="TssA-like"/>
</dbReference>
<dbReference type="Pfam" id="PF06812">
    <property type="entry name" value="ImpA_N"/>
    <property type="match status" value="1"/>
</dbReference>
<evidence type="ECO:0000313" key="4">
    <source>
        <dbReference type="Proteomes" id="UP000481252"/>
    </source>
</evidence>
<evidence type="ECO:0000259" key="2">
    <source>
        <dbReference type="Pfam" id="PF06812"/>
    </source>
</evidence>
<name>A0A7C9R9F8_9HYPH</name>
<dbReference type="Proteomes" id="UP000481252">
    <property type="component" value="Unassembled WGS sequence"/>
</dbReference>
<proteinExistence type="predicted"/>
<dbReference type="PANTHER" id="PTHR37951">
    <property type="entry name" value="CYTOPLASMIC PROTEIN-RELATED"/>
    <property type="match status" value="1"/>
</dbReference>
<gene>
    <name evidence="3" type="primary">tssA</name>
    <name evidence="3" type="ORF">G6N74_20490</name>
</gene>
<accession>A0A7C9R9F8</accession>
<dbReference type="EMBL" id="JAAKZG010000009">
    <property type="protein sequence ID" value="NGN43454.1"/>
    <property type="molecule type" value="Genomic_DNA"/>
</dbReference>
<keyword evidence="4" id="KW-1185">Reference proteome</keyword>
<feature type="region of interest" description="Disordered" evidence="1">
    <location>
        <begin position="1"/>
        <end position="24"/>
    </location>
</feature>
<reference evidence="3 4" key="1">
    <citation type="submission" date="2020-02" db="EMBL/GenBank/DDBJ databases">
        <title>Genome sequence of the type strain CGMCC 1.15528 of Mesorhizobium zhangyense.</title>
        <authorList>
            <person name="Gao J."/>
            <person name="Sun J."/>
        </authorList>
    </citation>
    <scope>NUCLEOTIDE SEQUENCE [LARGE SCALE GENOMIC DNA]</scope>
    <source>
        <strain evidence="3 4">CGMCC 1.15528</strain>
    </source>
</reference>
<evidence type="ECO:0000313" key="3">
    <source>
        <dbReference type="EMBL" id="NGN43454.1"/>
    </source>
</evidence>
<organism evidence="3 4">
    <name type="scientific">Mesorhizobium zhangyense</name>
    <dbReference type="NCBI Taxonomy" id="1776730"/>
    <lineage>
        <taxon>Bacteria</taxon>
        <taxon>Pseudomonadati</taxon>
        <taxon>Pseudomonadota</taxon>
        <taxon>Alphaproteobacteria</taxon>
        <taxon>Hyphomicrobiales</taxon>
        <taxon>Phyllobacteriaceae</taxon>
        <taxon>Mesorhizobium</taxon>
    </lineage>
</organism>
<dbReference type="PANTHER" id="PTHR37951:SF1">
    <property type="entry name" value="TYPE VI SECRETION SYSTEM COMPONENT TSSA1"/>
    <property type="match status" value="1"/>
</dbReference>
<feature type="domain" description="ImpA N-terminal" evidence="2">
    <location>
        <begin position="8"/>
        <end position="137"/>
    </location>
</feature>
<dbReference type="AlphaFoldDB" id="A0A7C9R9F8"/>
<dbReference type="InterPro" id="IPR010657">
    <property type="entry name" value="ImpA_N"/>
</dbReference>